<feature type="region of interest" description="Disordered" evidence="1">
    <location>
        <begin position="950"/>
        <end position="978"/>
    </location>
</feature>
<dbReference type="InterPro" id="IPR049152">
    <property type="entry name" value="EFR3-like_ARM"/>
</dbReference>
<dbReference type="SUPFAM" id="SSF48371">
    <property type="entry name" value="ARM repeat"/>
    <property type="match status" value="1"/>
</dbReference>
<reference evidence="3" key="1">
    <citation type="journal article" date="2017" name="Nat. Commun.">
        <title>The asparagus genome sheds light on the origin and evolution of a young Y chromosome.</title>
        <authorList>
            <person name="Harkess A."/>
            <person name="Zhou J."/>
            <person name="Xu C."/>
            <person name="Bowers J.E."/>
            <person name="Van der Hulst R."/>
            <person name="Ayyampalayam S."/>
            <person name="Mercati F."/>
            <person name="Riccardi P."/>
            <person name="McKain M.R."/>
            <person name="Kakrana A."/>
            <person name="Tang H."/>
            <person name="Ray J."/>
            <person name="Groenendijk J."/>
            <person name="Arikit S."/>
            <person name="Mathioni S.M."/>
            <person name="Nakano M."/>
            <person name="Shan H."/>
            <person name="Telgmann-Rauber A."/>
            <person name="Kanno A."/>
            <person name="Yue Z."/>
            <person name="Chen H."/>
            <person name="Li W."/>
            <person name="Chen Y."/>
            <person name="Xu X."/>
            <person name="Zhang Y."/>
            <person name="Luo S."/>
            <person name="Chen H."/>
            <person name="Gao J."/>
            <person name="Mao Z."/>
            <person name="Pires J.C."/>
            <person name="Luo M."/>
            <person name="Kudrna D."/>
            <person name="Wing R.A."/>
            <person name="Meyers B.C."/>
            <person name="Yi K."/>
            <person name="Kong H."/>
            <person name="Lavrijsen P."/>
            <person name="Sunseri F."/>
            <person name="Falavigna A."/>
            <person name="Ye Y."/>
            <person name="Leebens-Mack J.H."/>
            <person name="Chen G."/>
        </authorList>
    </citation>
    <scope>NUCLEOTIDE SEQUENCE [LARGE SCALE GENOMIC DNA]</scope>
    <source>
        <strain evidence="3">cv. DH0086</strain>
    </source>
</reference>
<keyword evidence="3" id="KW-1185">Reference proteome</keyword>
<dbReference type="EMBL" id="CM007384">
    <property type="protein sequence ID" value="ONK72473.1"/>
    <property type="molecule type" value="Genomic_DNA"/>
</dbReference>
<name>A0A5P1F420_ASPOF</name>
<dbReference type="PANTHER" id="PTHR46087:SF1">
    <property type="entry name" value="ARM REPEAT SUPERFAMILY PROTEIN"/>
    <property type="match status" value="1"/>
</dbReference>
<evidence type="ECO:0000313" key="3">
    <source>
        <dbReference type="Proteomes" id="UP000243459"/>
    </source>
</evidence>
<gene>
    <name evidence="2" type="ORF">A4U43_C04F19800</name>
</gene>
<proteinExistence type="predicted"/>
<evidence type="ECO:0000313" key="2">
    <source>
        <dbReference type="EMBL" id="ONK72473.1"/>
    </source>
</evidence>
<protein>
    <submittedName>
        <fullName evidence="2">Uncharacterized protein</fullName>
    </submittedName>
</protein>
<dbReference type="AlphaFoldDB" id="A0A5P1F420"/>
<evidence type="ECO:0000256" key="1">
    <source>
        <dbReference type="SAM" id="MobiDB-lite"/>
    </source>
</evidence>
<dbReference type="PANTHER" id="PTHR46087">
    <property type="entry name" value="PUTATIVE, EXPRESSED-RELATED"/>
    <property type="match status" value="1"/>
</dbReference>
<dbReference type="Proteomes" id="UP000243459">
    <property type="component" value="Chromosome 4"/>
</dbReference>
<dbReference type="Pfam" id="PF21052">
    <property type="entry name" value="EFR3_ARM"/>
    <property type="match status" value="1"/>
</dbReference>
<dbReference type="InterPro" id="IPR016024">
    <property type="entry name" value="ARM-type_fold"/>
</dbReference>
<dbReference type="OMA" id="GKQQKMA"/>
<dbReference type="InterPro" id="IPR055296">
    <property type="entry name" value="SRL2-like"/>
</dbReference>
<organism evidence="2 3">
    <name type="scientific">Asparagus officinalis</name>
    <name type="common">Garden asparagus</name>
    <dbReference type="NCBI Taxonomy" id="4686"/>
    <lineage>
        <taxon>Eukaryota</taxon>
        <taxon>Viridiplantae</taxon>
        <taxon>Streptophyta</taxon>
        <taxon>Embryophyta</taxon>
        <taxon>Tracheophyta</taxon>
        <taxon>Spermatophyta</taxon>
        <taxon>Magnoliopsida</taxon>
        <taxon>Liliopsida</taxon>
        <taxon>Asparagales</taxon>
        <taxon>Asparagaceae</taxon>
        <taxon>Asparagoideae</taxon>
        <taxon>Asparagus</taxon>
    </lineage>
</organism>
<accession>A0A5P1F420</accession>
<sequence>MGVMSRRVLPVCGRLCCFCPSLRASSRQPVKRYKKLLAGVFPKSQDGEPNDRMIGKLCDYASKNPMRIPKITKYLEERCYKELRIEHFNRAKVIPCVYMKLLASCKEQMPLFAPSLLSIVRTLLDQSRQDDMRILGCLVLVEFLNSQVDGTYMFNLEGLIPKLCQLGQEAGGGDSGPRLRSAAMQALASMVHFMGDFSHISMELDEIISVALDNYDVHQMFTENRKHNAQPNQVQSQKDSPVSAIQTSFKKISSLQTNKVEFVATGDTSKNPTYWSRVCLRNMAKLAKEATTMRRVFEPLFRNFDNGNFWSPEKEIAYAILSEMQVLMENSEQNSHLLLSLVIKHLDHKNVSKQPDVQIDIILVAIQLARDAKLQASLAIVTAISDLIRHLRKCLQCSIEASSPGSNINKWNSALHSALEECLLELANKIGDVGPILDMMAVVLENISSNAIVARTTTSSVLRAAQITAHIPNLSHHKKAFPEGLFHQLLLAMAHPDRETRIGSHRIFSAILLPSIVCPWSVSLVPSPSKGYAAQETLLVALSGFSSSIMLEKMQKEVSYLTNGSVREMEEDNRPAEVKLHKVYPSRNVSSTTAAESGKGEFGTMRLSSHQVSLLLSSIWTQATSQENSSTNYEAIAHTYNIALLFSRTKTSSHVALARCFQLAFSLRSISCNHESCLPPSRRRSLYTLACSMLVFAAKAADLPQLISSIKAEMTEKMVDPSLRLVEDSMLQAMNASSPSEKPINGYNEDDFTTSEFLKENDNVDDHIKELMISHLIQKFEKLSDKELMSIKEQLLQEFSPDDALPFGAPLFWETPNSCSPLAHKECLYFDEAIDLFLDDEDEYPEACGSQSDRKMSESTNSIDVLNVNQLIESVIESAQQVAIVPASTTPVPYDQMKSQCEALVIGKQQKMSVLLGLKDQQEAVENAILEDENNAASPPKTLQFLKGVRKTTAEPLKRTDSMSSESEKSFRLPPSSPYDKFLRAAGCN</sequence>
<dbReference type="OrthoDB" id="19232at2759"/>
<feature type="compositionally biased region" description="Basic and acidic residues" evidence="1">
    <location>
        <begin position="952"/>
        <end position="971"/>
    </location>
</feature>
<dbReference type="Gramene" id="ONK72473">
    <property type="protein sequence ID" value="ONK72473"/>
    <property type="gene ID" value="A4U43_C04F19800"/>
</dbReference>